<proteinExistence type="predicted"/>
<evidence type="ECO:0000313" key="1">
    <source>
        <dbReference type="EMBL" id="EKD17681.1"/>
    </source>
</evidence>
<dbReference type="InParanoid" id="K1WXA4"/>
<protein>
    <submittedName>
        <fullName evidence="1">Uncharacterized protein</fullName>
    </submittedName>
</protein>
<dbReference type="OrthoDB" id="10000387at2759"/>
<dbReference type="eggNOG" id="ENOG502SHV1">
    <property type="taxonomic scope" value="Eukaryota"/>
</dbReference>
<name>K1WXA4_MARBU</name>
<dbReference type="EMBL" id="JH921435">
    <property type="protein sequence ID" value="EKD17681.1"/>
    <property type="molecule type" value="Genomic_DNA"/>
</dbReference>
<keyword evidence="2" id="KW-1185">Reference proteome</keyword>
<evidence type="ECO:0000313" key="2">
    <source>
        <dbReference type="Proteomes" id="UP000006753"/>
    </source>
</evidence>
<organism evidence="1 2">
    <name type="scientific">Marssonina brunnea f. sp. multigermtubi (strain MB_m1)</name>
    <name type="common">Marssonina leaf spot fungus</name>
    <dbReference type="NCBI Taxonomy" id="1072389"/>
    <lineage>
        <taxon>Eukaryota</taxon>
        <taxon>Fungi</taxon>
        <taxon>Dikarya</taxon>
        <taxon>Ascomycota</taxon>
        <taxon>Pezizomycotina</taxon>
        <taxon>Leotiomycetes</taxon>
        <taxon>Helotiales</taxon>
        <taxon>Drepanopezizaceae</taxon>
        <taxon>Drepanopeziza</taxon>
    </lineage>
</organism>
<accession>K1WXA4</accession>
<sequence>MTYRGIKTSTNTAPNIGFELHLLSCLSPFEETSSDATLLLLKQVFESLDIDQIESLEADISAMIPQLQVLMSQKDVVELSRELINVLTVKVRNFTAPMRHVYIKYFTRMLTFLCHSSDLQRLQRQAAIQSNVDPVKSTTFEMMAYLLEPNASGICTLVLNIERTQTIRTRFRSVIAYAD</sequence>
<dbReference type="KEGG" id="mbe:MBM_04050"/>
<gene>
    <name evidence="1" type="ORF">MBM_04050</name>
</gene>
<dbReference type="Proteomes" id="UP000006753">
    <property type="component" value="Unassembled WGS sequence"/>
</dbReference>
<dbReference type="AlphaFoldDB" id="K1WXA4"/>
<reference evidence="1 2" key="1">
    <citation type="journal article" date="2012" name="BMC Genomics">
        <title>Sequencing the genome of Marssonina brunnea reveals fungus-poplar co-evolution.</title>
        <authorList>
            <person name="Zhu S."/>
            <person name="Cao Y.-Z."/>
            <person name="Jiang C."/>
            <person name="Tan B.-Y."/>
            <person name="Wang Z."/>
            <person name="Feng S."/>
            <person name="Zhang L."/>
            <person name="Su X.-H."/>
            <person name="Brejova B."/>
            <person name="Vinar T."/>
            <person name="Xu M."/>
            <person name="Wang M.-X."/>
            <person name="Zhang S.-G."/>
            <person name="Huang M.-R."/>
            <person name="Wu R."/>
            <person name="Zhou Y."/>
        </authorList>
    </citation>
    <scope>NUCLEOTIDE SEQUENCE [LARGE SCALE GENOMIC DNA]</scope>
    <source>
        <strain evidence="1 2">MB_m1</strain>
    </source>
</reference>
<dbReference type="HOGENOM" id="CLU_1503740_0_0_1"/>